<dbReference type="InterPro" id="IPR049696">
    <property type="entry name" value="HVO_0649-like"/>
</dbReference>
<evidence type="ECO:0008006" key="3">
    <source>
        <dbReference type="Google" id="ProtNLM"/>
    </source>
</evidence>
<comment type="caution">
    <text evidence="1">The sequence shown here is derived from an EMBL/GenBank/DDBJ whole genome shotgun (WGS) entry which is preliminary data.</text>
</comment>
<dbReference type="OrthoDB" id="165303at2157"/>
<evidence type="ECO:0000313" key="1">
    <source>
        <dbReference type="EMBL" id="MXR41937.1"/>
    </source>
</evidence>
<accession>A0A6B0STS7</accession>
<dbReference type="NCBIfam" id="NF041911">
    <property type="entry name" value="HVO_0649"/>
    <property type="match status" value="1"/>
</dbReference>
<keyword evidence="2" id="KW-1185">Reference proteome</keyword>
<protein>
    <recommendedName>
        <fullName evidence="3">Small CPxCG-related zinc finger protein</fullName>
    </recommendedName>
</protein>
<sequence length="69" mass="7898">MAVRRPAGATALDAYRDRLREAPTCPKCGYTDDGADWRTVYRERRLVYRHSCPRCAAVDTRVLRLDGAR</sequence>
<dbReference type="Proteomes" id="UP000437065">
    <property type="component" value="Unassembled WGS sequence"/>
</dbReference>
<dbReference type="AlphaFoldDB" id="A0A6B0STS7"/>
<dbReference type="EMBL" id="WUUS01000006">
    <property type="protein sequence ID" value="MXR41937.1"/>
    <property type="molecule type" value="Genomic_DNA"/>
</dbReference>
<evidence type="ECO:0000313" key="2">
    <source>
        <dbReference type="Proteomes" id="UP000437065"/>
    </source>
</evidence>
<dbReference type="RefSeq" id="WP_159667201.1">
    <property type="nucleotide sequence ID" value="NZ_WUUS01000006.1"/>
</dbReference>
<proteinExistence type="predicted"/>
<organism evidence="1 2">
    <name type="scientific">Halobaculum saliterrae</name>
    <dbReference type="NCBI Taxonomy" id="2073113"/>
    <lineage>
        <taxon>Archaea</taxon>
        <taxon>Methanobacteriati</taxon>
        <taxon>Methanobacteriota</taxon>
        <taxon>Stenosarchaea group</taxon>
        <taxon>Halobacteria</taxon>
        <taxon>Halobacteriales</taxon>
        <taxon>Haloferacaceae</taxon>
        <taxon>Halobaculum</taxon>
    </lineage>
</organism>
<reference evidence="1 2" key="1">
    <citation type="submission" date="2019-12" db="EMBL/GenBank/DDBJ databases">
        <title>Isolation and characterization of three novel carbon monoxide-oxidizing members of Halobacteria from salione crusts and soils.</title>
        <authorList>
            <person name="Myers M.R."/>
            <person name="King G.M."/>
        </authorList>
    </citation>
    <scope>NUCLEOTIDE SEQUENCE [LARGE SCALE GENOMIC DNA]</scope>
    <source>
        <strain evidence="1 2">WSA2</strain>
    </source>
</reference>
<gene>
    <name evidence="1" type="ORF">GRX01_11390</name>
</gene>
<name>A0A6B0STS7_9EURY</name>